<dbReference type="InterPro" id="IPR050228">
    <property type="entry name" value="Carboxylesterase_BioH"/>
</dbReference>
<evidence type="ECO:0000256" key="1">
    <source>
        <dbReference type="SAM" id="MobiDB-lite"/>
    </source>
</evidence>
<dbReference type="SUPFAM" id="SSF53474">
    <property type="entry name" value="alpha/beta-Hydrolases"/>
    <property type="match status" value="1"/>
</dbReference>
<keyword evidence="4" id="KW-0378">Hydrolase</keyword>
<accession>A0ABU0IU49</accession>
<comment type="caution">
    <text evidence="4">The sequence shown here is derived from an EMBL/GenBank/DDBJ whole genome shotgun (WGS) entry which is preliminary data.</text>
</comment>
<dbReference type="EC" id="3.3.2.9" evidence="4"/>
<evidence type="ECO:0000259" key="3">
    <source>
        <dbReference type="Pfam" id="PF12697"/>
    </source>
</evidence>
<feature type="region of interest" description="Disordered" evidence="1">
    <location>
        <begin position="149"/>
        <end position="172"/>
    </location>
</feature>
<dbReference type="Gene3D" id="3.40.50.1820">
    <property type="entry name" value="alpha/beta hydrolase"/>
    <property type="match status" value="1"/>
</dbReference>
<keyword evidence="2" id="KW-0732">Signal</keyword>
<evidence type="ECO:0000313" key="4">
    <source>
        <dbReference type="EMBL" id="MDQ0464940.1"/>
    </source>
</evidence>
<dbReference type="RefSeq" id="WP_307349960.1">
    <property type="nucleotide sequence ID" value="NZ_JAUSVS010000005.1"/>
</dbReference>
<dbReference type="Proteomes" id="UP001228905">
    <property type="component" value="Unassembled WGS sequence"/>
</dbReference>
<name>A0ABU0IU49_9CAUL</name>
<dbReference type="PANTHER" id="PTHR43194:SF2">
    <property type="entry name" value="PEROXISOMAL MEMBRANE PROTEIN LPX1"/>
    <property type="match status" value="1"/>
</dbReference>
<proteinExistence type="predicted"/>
<evidence type="ECO:0000313" key="5">
    <source>
        <dbReference type="Proteomes" id="UP001228905"/>
    </source>
</evidence>
<protein>
    <submittedName>
        <fullName evidence="4">Microsomal epoxide hydrolase</fullName>
        <ecNumber evidence="4">3.3.2.9</ecNumber>
    </submittedName>
</protein>
<dbReference type="InterPro" id="IPR029058">
    <property type="entry name" value="AB_hydrolase_fold"/>
</dbReference>
<dbReference type="InterPro" id="IPR000073">
    <property type="entry name" value="AB_hydrolase_1"/>
</dbReference>
<dbReference type="Pfam" id="PF12697">
    <property type="entry name" value="Abhydrolase_6"/>
    <property type="match status" value="1"/>
</dbReference>
<dbReference type="PANTHER" id="PTHR43194">
    <property type="entry name" value="HYDROLASE ALPHA/BETA FOLD FAMILY"/>
    <property type="match status" value="1"/>
</dbReference>
<reference evidence="4 5" key="1">
    <citation type="submission" date="2023-07" db="EMBL/GenBank/DDBJ databases">
        <title>Genomic Encyclopedia of Type Strains, Phase IV (KMG-IV): sequencing the most valuable type-strain genomes for metagenomic binning, comparative biology and taxonomic classification.</title>
        <authorList>
            <person name="Goeker M."/>
        </authorList>
    </citation>
    <scope>NUCLEOTIDE SEQUENCE [LARGE SCALE GENOMIC DNA]</scope>
    <source>
        <strain evidence="4 5">DSM 18695</strain>
    </source>
</reference>
<feature type="chain" id="PRO_5047178693" evidence="2">
    <location>
        <begin position="20"/>
        <end position="286"/>
    </location>
</feature>
<dbReference type="EMBL" id="JAUSVS010000005">
    <property type="protein sequence ID" value="MDQ0464940.1"/>
    <property type="molecule type" value="Genomic_DNA"/>
</dbReference>
<dbReference type="GO" id="GO:0033961">
    <property type="term" value="F:cis-stilbene-oxide hydrolase activity"/>
    <property type="evidence" value="ECO:0007669"/>
    <property type="project" value="UniProtKB-EC"/>
</dbReference>
<feature type="compositionally biased region" description="Pro residues" evidence="1">
    <location>
        <begin position="151"/>
        <end position="160"/>
    </location>
</feature>
<organism evidence="4 5">
    <name type="scientific">Caulobacter ginsengisoli</name>
    <dbReference type="NCBI Taxonomy" id="400775"/>
    <lineage>
        <taxon>Bacteria</taxon>
        <taxon>Pseudomonadati</taxon>
        <taxon>Pseudomonadota</taxon>
        <taxon>Alphaproteobacteria</taxon>
        <taxon>Caulobacterales</taxon>
        <taxon>Caulobacteraceae</taxon>
        <taxon>Caulobacter</taxon>
    </lineage>
</organism>
<sequence length="286" mass="31330">MTAGLAVAALVFGCLLASAADAAQSRFFTASDGTRLHYLEAGPATANTIVFVPGWTMPAWIWQPQIDALSARYHVIAFDPRGQGQSQIAAAGYEPDRRGRDLEDLIETQGGQPVLLVGWSLGVLDALSYVAQCGDARIAGLVLVDNSIGENPPPIPGPPRPRPKAPKPPREEARAAFVKGMFHRQQSPDYLERLTRASLQLPEPQARALLAYAKPRSYWRDAVYSTKKPVLYVIRPRWQGQAANLLARHADAESVLFETAGHALFVDEPQRFNAVLTDFIGRKVWP</sequence>
<feature type="domain" description="AB hydrolase-1" evidence="3">
    <location>
        <begin position="49"/>
        <end position="274"/>
    </location>
</feature>
<feature type="signal peptide" evidence="2">
    <location>
        <begin position="1"/>
        <end position="19"/>
    </location>
</feature>
<keyword evidence="5" id="KW-1185">Reference proteome</keyword>
<gene>
    <name evidence="4" type="ORF">QO010_002724</name>
</gene>
<evidence type="ECO:0000256" key="2">
    <source>
        <dbReference type="SAM" id="SignalP"/>
    </source>
</evidence>